<feature type="signal peptide" evidence="1">
    <location>
        <begin position="1"/>
        <end position="24"/>
    </location>
</feature>
<organism evidence="2">
    <name type="scientific">uncultured Dysgonomonas sp</name>
    <dbReference type="NCBI Taxonomy" id="206096"/>
    <lineage>
        <taxon>Bacteria</taxon>
        <taxon>Pseudomonadati</taxon>
        <taxon>Bacteroidota</taxon>
        <taxon>Bacteroidia</taxon>
        <taxon>Bacteroidales</taxon>
        <taxon>Dysgonomonadaceae</taxon>
        <taxon>Dysgonomonas</taxon>
        <taxon>environmental samples</taxon>
    </lineage>
</organism>
<keyword evidence="1" id="KW-0732">Signal</keyword>
<sequence length="558" mass="62532">MKKNTIYFALITFLSILIMVGCSDDDKDFSDDNAFPPPTLELASADNLVGILGAETKVQATIESESGIRDAYITLLKTTEKGYVEIDKNKRIMIPVEGQPKTLEVNVDVLINSDDITAIKIVSINGISKTAEQIIKVTDIKNKPEITFYGNVDYSNTVSTTTPLRMRGTIINDCDIQSISFVKFINNAEQAAIEYNVGAETDKQKINFTQMIPVENGLDSIVVRVKNIYNGYSQRTYKINNVVNVDFIDFIINDETFVTEQLKEDAINQVLASIVSASDLESVSFASKTNGTYSAETTVSLPPDTYNEASVAQNLFVTTELQAFKFTIKNKGGVTVSKEFIVKSFDYKARILRDVIMSTDPDDNSAYIALYEDIPVFGKAIAETKQDRIDWVLTKNNTNAQPVSPHAYGADINYYNRSKDYLWGFNTLTYMFLSSRRGSLNKSQIDLIVHDSDITVYLYTTIIVGENYNIPKASRRVGDNFNPGKIDGFIFGWGNHTHPTTSPTVVDNYAFGIGWIKKVVTKENGHHEMTLDIIYPRQDQRAMYNDSKIIPYSPYPLQ</sequence>
<reference evidence="2" key="1">
    <citation type="submission" date="2016-04" db="EMBL/GenBank/DDBJ databases">
        <authorList>
            <person name="Evans L.H."/>
            <person name="Alamgir A."/>
            <person name="Owens N."/>
            <person name="Weber N.D."/>
            <person name="Virtaneva K."/>
            <person name="Barbian K."/>
            <person name="Babar A."/>
            <person name="Rosenke K."/>
        </authorList>
    </citation>
    <scope>NUCLEOTIDE SEQUENCE</scope>
    <source>
        <strain evidence="2">86-1</strain>
    </source>
</reference>
<protein>
    <submittedName>
        <fullName evidence="2">Uncharacterized protein</fullName>
    </submittedName>
</protein>
<dbReference type="AlphaFoldDB" id="A0A212JWF2"/>
<accession>A0A212JWF2</accession>
<dbReference type="RefSeq" id="WP_296942611.1">
    <property type="nucleotide sequence ID" value="NZ_LT599032.1"/>
</dbReference>
<evidence type="ECO:0000313" key="2">
    <source>
        <dbReference type="EMBL" id="SBW03625.1"/>
    </source>
</evidence>
<evidence type="ECO:0000256" key="1">
    <source>
        <dbReference type="SAM" id="SignalP"/>
    </source>
</evidence>
<gene>
    <name evidence="2" type="ORF">KL86DYS1_30625</name>
</gene>
<dbReference type="EMBL" id="FLUM01000003">
    <property type="protein sequence ID" value="SBW03625.1"/>
    <property type="molecule type" value="Genomic_DNA"/>
</dbReference>
<dbReference type="PROSITE" id="PS51257">
    <property type="entry name" value="PROKAR_LIPOPROTEIN"/>
    <property type="match status" value="1"/>
</dbReference>
<name>A0A212JWF2_9BACT</name>
<feature type="chain" id="PRO_5013052726" evidence="1">
    <location>
        <begin position="25"/>
        <end position="558"/>
    </location>
</feature>
<proteinExistence type="predicted"/>